<evidence type="ECO:0000256" key="7">
    <source>
        <dbReference type="ARBA" id="ARBA00022786"/>
    </source>
</evidence>
<dbReference type="GO" id="GO:0005634">
    <property type="term" value="C:nucleus"/>
    <property type="evidence" value="ECO:0007669"/>
    <property type="project" value="UniProtKB-SubCell"/>
</dbReference>
<keyword evidence="9" id="KW-0539">Nucleus</keyword>
<keyword evidence="7" id="KW-0833">Ubl conjugation pathway</keyword>
<keyword evidence="6 10" id="KW-0863">Zinc-finger</keyword>
<evidence type="ECO:0000256" key="6">
    <source>
        <dbReference type="ARBA" id="ARBA00022771"/>
    </source>
</evidence>
<feature type="region of interest" description="Disordered" evidence="11">
    <location>
        <begin position="1"/>
        <end position="31"/>
    </location>
</feature>
<evidence type="ECO:0000256" key="2">
    <source>
        <dbReference type="ARBA" id="ARBA00004496"/>
    </source>
</evidence>
<evidence type="ECO:0000256" key="3">
    <source>
        <dbReference type="ARBA" id="ARBA00004906"/>
    </source>
</evidence>
<evidence type="ECO:0000313" key="13">
    <source>
        <dbReference type="EMBL" id="KAL0508776.1"/>
    </source>
</evidence>
<dbReference type="Gene3D" id="3.30.40.10">
    <property type="entry name" value="Zinc/RING finger domain, C3HC4 (zinc finger)"/>
    <property type="match status" value="1"/>
</dbReference>
<gene>
    <name evidence="13" type="ORF">Q4I31_002462</name>
</gene>
<evidence type="ECO:0000256" key="10">
    <source>
        <dbReference type="PROSITE-ProRule" id="PRU00175"/>
    </source>
</evidence>
<accession>A0AAW3ANS9</accession>
<dbReference type="Pfam" id="PF12678">
    <property type="entry name" value="zf-rbx1"/>
    <property type="match status" value="1"/>
</dbReference>
<dbReference type="Proteomes" id="UP001500131">
    <property type="component" value="Unassembled WGS sequence"/>
</dbReference>
<evidence type="ECO:0000256" key="5">
    <source>
        <dbReference type="ARBA" id="ARBA00022723"/>
    </source>
</evidence>
<evidence type="ECO:0000256" key="8">
    <source>
        <dbReference type="ARBA" id="ARBA00022833"/>
    </source>
</evidence>
<feature type="domain" description="RING-type" evidence="12">
    <location>
        <begin position="149"/>
        <end position="171"/>
    </location>
</feature>
<keyword evidence="14" id="KW-1185">Reference proteome</keyword>
<keyword evidence="8" id="KW-0862">Zinc</keyword>
<dbReference type="GO" id="GO:0008270">
    <property type="term" value="F:zinc ion binding"/>
    <property type="evidence" value="ECO:0007669"/>
    <property type="project" value="UniProtKB-KW"/>
</dbReference>
<reference evidence="13 14" key="1">
    <citation type="submission" date="2024-02" db="EMBL/GenBank/DDBJ databases">
        <title>FIRST GENOME SEQUENCES OF Leishmania (Viannia) shawi, Leishmania (Viannia) lindenbergi AND Leishmania (Viannia) utingensis.</title>
        <authorList>
            <person name="Resadore F."/>
            <person name="Custodio M.G.F."/>
            <person name="Boite M.C."/>
            <person name="Cupolillo E."/>
            <person name="Ferreira G.E.M."/>
        </authorList>
    </citation>
    <scope>NUCLEOTIDE SEQUENCE [LARGE SCALE GENOMIC DNA]</scope>
    <source>
        <strain evidence="13 14">MHOM/BR/1966/M15733</strain>
    </source>
</reference>
<protein>
    <submittedName>
        <fullName evidence="13">RING-H2 zinc finger domain/Ring finger domain</fullName>
    </submittedName>
</protein>
<evidence type="ECO:0000256" key="11">
    <source>
        <dbReference type="SAM" id="MobiDB-lite"/>
    </source>
</evidence>
<dbReference type="SUPFAM" id="SSF57850">
    <property type="entry name" value="RING/U-box"/>
    <property type="match status" value="2"/>
</dbReference>
<comment type="caution">
    <text evidence="13">The sequence shown here is derived from an EMBL/GenBank/DDBJ whole genome shotgun (WGS) entry which is preliminary data.</text>
</comment>
<dbReference type="GO" id="GO:0005737">
    <property type="term" value="C:cytoplasm"/>
    <property type="evidence" value="ECO:0007669"/>
    <property type="project" value="UniProtKB-SubCell"/>
</dbReference>
<dbReference type="PANTHER" id="PTHR11210">
    <property type="entry name" value="RING BOX"/>
    <property type="match status" value="1"/>
</dbReference>
<comment type="subcellular location">
    <subcellularLocation>
        <location evidence="2">Cytoplasm</location>
    </subcellularLocation>
    <subcellularLocation>
        <location evidence="1">Nucleus</location>
    </subcellularLocation>
</comment>
<evidence type="ECO:0000256" key="4">
    <source>
        <dbReference type="ARBA" id="ARBA00022490"/>
    </source>
</evidence>
<feature type="compositionally biased region" description="Low complexity" evidence="11">
    <location>
        <begin position="1"/>
        <end position="15"/>
    </location>
</feature>
<evidence type="ECO:0000313" key="14">
    <source>
        <dbReference type="Proteomes" id="UP001500131"/>
    </source>
</evidence>
<dbReference type="InterPro" id="IPR013083">
    <property type="entry name" value="Znf_RING/FYVE/PHD"/>
</dbReference>
<comment type="pathway">
    <text evidence="3">Protein modification; protein ubiquitination.</text>
</comment>
<dbReference type="PROSITE" id="PS50089">
    <property type="entry name" value="ZF_RING_2"/>
    <property type="match status" value="1"/>
</dbReference>
<sequence length="184" mass="19353">MSASTPAMTASSTTPEPSNPPVAKPISSGGDAGTVVTSRIPCRITAQQWDTVAVWSWDVQARACAICKNNLADHCINCLAKAPPSSTSAAAATTLSYTASTVPESSAGRGIGRASAAQTPPPQTTIAKHSTLAIPADLSDRCCVAWGACGHVYHYHCISRWIQMRSMCPVCGRQWQLHKISSNE</sequence>
<evidence type="ECO:0000259" key="12">
    <source>
        <dbReference type="PROSITE" id="PS50089"/>
    </source>
</evidence>
<keyword evidence="4" id="KW-0963">Cytoplasm</keyword>
<dbReference type="InterPro" id="IPR024766">
    <property type="entry name" value="Znf_RING_H2"/>
</dbReference>
<dbReference type="InterPro" id="IPR001841">
    <property type="entry name" value="Znf_RING"/>
</dbReference>
<dbReference type="AlphaFoldDB" id="A0AAW3ANS9"/>
<keyword evidence="5" id="KW-0479">Metal-binding</keyword>
<proteinExistence type="predicted"/>
<dbReference type="InterPro" id="IPR051031">
    <property type="entry name" value="RING-box_E3_Ubiquitin_Ligase"/>
</dbReference>
<evidence type="ECO:0000256" key="1">
    <source>
        <dbReference type="ARBA" id="ARBA00004123"/>
    </source>
</evidence>
<evidence type="ECO:0000256" key="9">
    <source>
        <dbReference type="ARBA" id="ARBA00023242"/>
    </source>
</evidence>
<name>A0AAW3ANS9_9TRYP</name>
<dbReference type="EMBL" id="JBAMZK010000017">
    <property type="protein sequence ID" value="KAL0508776.1"/>
    <property type="molecule type" value="Genomic_DNA"/>
</dbReference>
<organism evidence="13 14">
    <name type="scientific">Leishmania lindenbergi</name>
    <dbReference type="NCBI Taxonomy" id="651832"/>
    <lineage>
        <taxon>Eukaryota</taxon>
        <taxon>Discoba</taxon>
        <taxon>Euglenozoa</taxon>
        <taxon>Kinetoplastea</taxon>
        <taxon>Metakinetoplastina</taxon>
        <taxon>Trypanosomatida</taxon>
        <taxon>Trypanosomatidae</taxon>
        <taxon>Leishmaniinae</taxon>
        <taxon>Leishmania</taxon>
    </lineage>
</organism>